<feature type="transmembrane region" description="Helical" evidence="9">
    <location>
        <begin position="77"/>
        <end position="95"/>
    </location>
</feature>
<keyword evidence="3" id="KW-0808">Transferase</keyword>
<keyword evidence="6 9" id="KW-0472">Membrane</keyword>
<feature type="domain" description="Acyltransferase 3" evidence="10">
    <location>
        <begin position="49"/>
        <end position="381"/>
    </location>
</feature>
<evidence type="ECO:0000313" key="12">
    <source>
        <dbReference type="EMBL" id="GII47862.1"/>
    </source>
</evidence>
<evidence type="ECO:0000256" key="5">
    <source>
        <dbReference type="ARBA" id="ARBA00022989"/>
    </source>
</evidence>
<accession>A0A8J3UQA6</accession>
<keyword evidence="7 12" id="KW-0012">Acyltransferase</keyword>
<proteinExistence type="predicted"/>
<evidence type="ECO:0000256" key="1">
    <source>
        <dbReference type="ARBA" id="ARBA00004651"/>
    </source>
</evidence>
<evidence type="ECO:0000256" key="2">
    <source>
        <dbReference type="ARBA" id="ARBA00022475"/>
    </source>
</evidence>
<feature type="transmembrane region" description="Helical" evidence="9">
    <location>
        <begin position="340"/>
        <end position="357"/>
    </location>
</feature>
<dbReference type="Pfam" id="PF19040">
    <property type="entry name" value="SGNH"/>
    <property type="match status" value="1"/>
</dbReference>
<dbReference type="InterPro" id="IPR043968">
    <property type="entry name" value="SGNH"/>
</dbReference>
<evidence type="ECO:0000256" key="9">
    <source>
        <dbReference type="SAM" id="Phobius"/>
    </source>
</evidence>
<dbReference type="PANTHER" id="PTHR23028">
    <property type="entry name" value="ACETYLTRANSFERASE"/>
    <property type="match status" value="1"/>
</dbReference>
<keyword evidence="5 9" id="KW-1133">Transmembrane helix</keyword>
<organism evidence="12 13">
    <name type="scientific">Planotetraspora silvatica</name>
    <dbReference type="NCBI Taxonomy" id="234614"/>
    <lineage>
        <taxon>Bacteria</taxon>
        <taxon>Bacillati</taxon>
        <taxon>Actinomycetota</taxon>
        <taxon>Actinomycetes</taxon>
        <taxon>Streptosporangiales</taxon>
        <taxon>Streptosporangiaceae</taxon>
        <taxon>Planotetraspora</taxon>
    </lineage>
</organism>
<dbReference type="Proteomes" id="UP000644610">
    <property type="component" value="Unassembled WGS sequence"/>
</dbReference>
<dbReference type="Gene3D" id="3.40.50.1110">
    <property type="entry name" value="SGNH hydrolase"/>
    <property type="match status" value="1"/>
</dbReference>
<protein>
    <submittedName>
        <fullName evidence="12">Acyltransferase</fullName>
    </submittedName>
</protein>
<evidence type="ECO:0000256" key="8">
    <source>
        <dbReference type="SAM" id="MobiDB-lite"/>
    </source>
</evidence>
<evidence type="ECO:0000313" key="13">
    <source>
        <dbReference type="Proteomes" id="UP000644610"/>
    </source>
</evidence>
<dbReference type="GO" id="GO:0009103">
    <property type="term" value="P:lipopolysaccharide biosynthetic process"/>
    <property type="evidence" value="ECO:0007669"/>
    <property type="project" value="TreeGrafter"/>
</dbReference>
<dbReference type="EMBL" id="BOOQ01000027">
    <property type="protein sequence ID" value="GII47862.1"/>
    <property type="molecule type" value="Genomic_DNA"/>
</dbReference>
<dbReference type="SUPFAM" id="SSF52266">
    <property type="entry name" value="SGNH hydrolase"/>
    <property type="match status" value="1"/>
</dbReference>
<keyword evidence="13" id="KW-1185">Reference proteome</keyword>
<dbReference type="Pfam" id="PF01757">
    <property type="entry name" value="Acyl_transf_3"/>
    <property type="match status" value="1"/>
</dbReference>
<gene>
    <name evidence="12" type="ORF">Psi02_42860</name>
</gene>
<evidence type="ECO:0000259" key="11">
    <source>
        <dbReference type="Pfam" id="PF19040"/>
    </source>
</evidence>
<evidence type="ECO:0000256" key="6">
    <source>
        <dbReference type="ARBA" id="ARBA00023136"/>
    </source>
</evidence>
<dbReference type="InterPro" id="IPR036514">
    <property type="entry name" value="SGNH_hydro_sf"/>
</dbReference>
<feature type="domain" description="SGNH" evidence="11">
    <location>
        <begin position="477"/>
        <end position="702"/>
    </location>
</feature>
<comment type="caution">
    <text evidence="12">The sequence shown here is derived from an EMBL/GenBank/DDBJ whole genome shotgun (WGS) entry which is preliminary data.</text>
</comment>
<dbReference type="GO" id="GO:0016747">
    <property type="term" value="F:acyltransferase activity, transferring groups other than amino-acyl groups"/>
    <property type="evidence" value="ECO:0007669"/>
    <property type="project" value="InterPro"/>
</dbReference>
<reference evidence="12" key="1">
    <citation type="submission" date="2021-01" db="EMBL/GenBank/DDBJ databases">
        <title>Whole genome shotgun sequence of Planotetraspora silvatica NBRC 100141.</title>
        <authorList>
            <person name="Komaki H."/>
            <person name="Tamura T."/>
        </authorList>
    </citation>
    <scope>NUCLEOTIDE SEQUENCE</scope>
    <source>
        <strain evidence="12">NBRC 100141</strain>
    </source>
</reference>
<evidence type="ECO:0000259" key="10">
    <source>
        <dbReference type="Pfam" id="PF01757"/>
    </source>
</evidence>
<evidence type="ECO:0000256" key="4">
    <source>
        <dbReference type="ARBA" id="ARBA00022692"/>
    </source>
</evidence>
<keyword evidence="2" id="KW-1003">Cell membrane</keyword>
<dbReference type="GO" id="GO:0005886">
    <property type="term" value="C:plasma membrane"/>
    <property type="evidence" value="ECO:0007669"/>
    <property type="project" value="UniProtKB-SubCell"/>
</dbReference>
<feature type="transmembrane region" description="Helical" evidence="9">
    <location>
        <begin position="237"/>
        <end position="259"/>
    </location>
</feature>
<dbReference type="InterPro" id="IPR002656">
    <property type="entry name" value="Acyl_transf_3_dom"/>
</dbReference>
<dbReference type="InterPro" id="IPR050879">
    <property type="entry name" value="Acyltransferase_3"/>
</dbReference>
<feature type="transmembrane region" description="Helical" evidence="9">
    <location>
        <begin position="400"/>
        <end position="422"/>
    </location>
</feature>
<feature type="transmembrane region" description="Helical" evidence="9">
    <location>
        <begin position="213"/>
        <end position="231"/>
    </location>
</feature>
<feature type="transmembrane region" description="Helical" evidence="9">
    <location>
        <begin position="271"/>
        <end position="290"/>
    </location>
</feature>
<feature type="transmembrane region" description="Helical" evidence="9">
    <location>
        <begin position="116"/>
        <end position="135"/>
    </location>
</feature>
<evidence type="ECO:0000256" key="3">
    <source>
        <dbReference type="ARBA" id="ARBA00022679"/>
    </source>
</evidence>
<sequence length="718" mass="76651">MAPGRAPDFGGPAVPPGNVLVDRPAMTSTGGPAGHSAEGETRSSRFRGDIEGLRAVAVGLVLLYHAGLPFIHGGFVGVDVFFVISGFLITTQLLSEMDRTGTVSLVRFYARRAKRLLPAAGVVLVATALLTWLFIPDTRWKEIGGDIAGSALYVVNWRLAARSVDYLAEDSQPSPVQHFWSLAVEEQYYLVWPLLILLAILAAKMIKNRTRPALWTGLLLVIVPSFAWSLIETAQSPASAFFVTTTRMWELGVGAAVALAAGACARLPRMAALVIGWAGLAAIAVSGLFYTENIAWPGYAAALPVIGAASVIAAGFAVTRGGPASLLGVRPMRWIGGLSYSLYLWHWPLIVVATVYFDGLSTYKGLAVVAVSIVPAWLTYRTVESGFRHSAAISRSARLALSLGANFTLIGVAAGIVLVLAVPAVGGPGAKTALGAAVLRDDPRGDPAGAVVDHVDWMTPLPTEATKDIDLTFRDNCLQGEGKTAVVTCRYGDPKGPITVAVVGDSKVAQWTSALEPLAKQNGWRMVTYLKSACSFSMAVIETEGQTCRAWGANVLKRLQADPPDWVVTSQSDTQGRDAAGKFTEQAMVVGLRDMWGRLRAMGSKVMVIANNPHPGKNVYECVAKNPDKLSACSFDRKEYDSSSAVTQHTAAKGMKGVEVVDLFDAICPTERCPAVIGNVLIYRQGSHLTDTYIRSMTPRLAKALTKAHLRATYKKEG</sequence>
<dbReference type="AlphaFoldDB" id="A0A8J3UQA6"/>
<dbReference type="PANTHER" id="PTHR23028:SF53">
    <property type="entry name" value="ACYL_TRANSF_3 DOMAIN-CONTAINING PROTEIN"/>
    <property type="match status" value="1"/>
</dbReference>
<feature type="transmembrane region" description="Helical" evidence="9">
    <location>
        <begin position="296"/>
        <end position="319"/>
    </location>
</feature>
<feature type="transmembrane region" description="Helical" evidence="9">
    <location>
        <begin position="188"/>
        <end position="206"/>
    </location>
</feature>
<keyword evidence="4 9" id="KW-0812">Transmembrane</keyword>
<evidence type="ECO:0000256" key="7">
    <source>
        <dbReference type="ARBA" id="ARBA00023315"/>
    </source>
</evidence>
<comment type="subcellular location">
    <subcellularLocation>
        <location evidence="1">Cell membrane</location>
        <topology evidence="1">Multi-pass membrane protein</topology>
    </subcellularLocation>
</comment>
<name>A0A8J3UQA6_9ACTN</name>
<feature type="transmembrane region" description="Helical" evidence="9">
    <location>
        <begin position="363"/>
        <end position="380"/>
    </location>
</feature>
<feature type="region of interest" description="Disordered" evidence="8">
    <location>
        <begin position="1"/>
        <end position="43"/>
    </location>
</feature>